<proteinExistence type="predicted"/>
<keyword evidence="2" id="KW-0732">Signal</keyword>
<evidence type="ECO:0000256" key="1">
    <source>
        <dbReference type="SAM" id="MobiDB-lite"/>
    </source>
</evidence>
<feature type="region of interest" description="Disordered" evidence="1">
    <location>
        <begin position="102"/>
        <end position="125"/>
    </location>
</feature>
<dbReference type="Proteomes" id="UP000000768">
    <property type="component" value="Chromosome 6"/>
</dbReference>
<keyword evidence="4" id="KW-1185">Reference proteome</keyword>
<protein>
    <recommendedName>
        <fullName evidence="5">Secreted protein</fullName>
    </recommendedName>
</protein>
<feature type="signal peptide" evidence="2">
    <location>
        <begin position="1"/>
        <end position="19"/>
    </location>
</feature>
<dbReference type="InParanoid" id="A0A1Z5RDL6"/>
<sequence>MAVVLQLSAAVLIFRARLGEQVAWASRSTILTPPLKDLRNHKQQHLGWLTRFGHREVSRRGLQGGVATPATLVFHCIGDLLQCARGKGWCGEQHGGACLPGTSQTKPRADKQKQNPANFTAPTAGCIAAPPRGREPGKRQHPHVCASVLAVISGAPQMSIVQ</sequence>
<reference evidence="3 4" key="1">
    <citation type="journal article" date="2009" name="Nature">
        <title>The Sorghum bicolor genome and the diversification of grasses.</title>
        <authorList>
            <person name="Paterson A.H."/>
            <person name="Bowers J.E."/>
            <person name="Bruggmann R."/>
            <person name="Dubchak I."/>
            <person name="Grimwood J."/>
            <person name="Gundlach H."/>
            <person name="Haberer G."/>
            <person name="Hellsten U."/>
            <person name="Mitros T."/>
            <person name="Poliakov A."/>
            <person name="Schmutz J."/>
            <person name="Spannagl M."/>
            <person name="Tang H."/>
            <person name="Wang X."/>
            <person name="Wicker T."/>
            <person name="Bharti A.K."/>
            <person name="Chapman J."/>
            <person name="Feltus F.A."/>
            <person name="Gowik U."/>
            <person name="Grigoriev I.V."/>
            <person name="Lyons E."/>
            <person name="Maher C.A."/>
            <person name="Martis M."/>
            <person name="Narechania A."/>
            <person name="Otillar R.P."/>
            <person name="Penning B.W."/>
            <person name="Salamov A.A."/>
            <person name="Wang Y."/>
            <person name="Zhang L."/>
            <person name="Carpita N.C."/>
            <person name="Freeling M."/>
            <person name="Gingle A.R."/>
            <person name="Hash C.T."/>
            <person name="Keller B."/>
            <person name="Klein P."/>
            <person name="Kresovich S."/>
            <person name="McCann M.C."/>
            <person name="Ming R."/>
            <person name="Peterson D.G."/>
            <person name="Mehboob-ur-Rahman"/>
            <person name="Ware D."/>
            <person name="Westhoff P."/>
            <person name="Mayer K.F."/>
            <person name="Messing J."/>
            <person name="Rokhsar D.S."/>
        </authorList>
    </citation>
    <scope>NUCLEOTIDE SEQUENCE [LARGE SCALE GENOMIC DNA]</scope>
    <source>
        <strain evidence="4">cv. BTx623</strain>
    </source>
</reference>
<evidence type="ECO:0000313" key="4">
    <source>
        <dbReference type="Proteomes" id="UP000000768"/>
    </source>
</evidence>
<dbReference type="AlphaFoldDB" id="A0A1Z5RDL6"/>
<dbReference type="EMBL" id="CM000765">
    <property type="protein sequence ID" value="OQU81832.1"/>
    <property type="molecule type" value="Genomic_DNA"/>
</dbReference>
<feature type="chain" id="PRO_5012328766" description="Secreted protein" evidence="2">
    <location>
        <begin position="20"/>
        <end position="162"/>
    </location>
</feature>
<evidence type="ECO:0000256" key="2">
    <source>
        <dbReference type="SAM" id="SignalP"/>
    </source>
</evidence>
<name>A0A1Z5RDL6_SORBI</name>
<evidence type="ECO:0008006" key="5">
    <source>
        <dbReference type="Google" id="ProtNLM"/>
    </source>
</evidence>
<dbReference type="Gramene" id="OQU81832">
    <property type="protein sequence ID" value="OQU81832"/>
    <property type="gene ID" value="SORBI_3006G128233"/>
</dbReference>
<reference evidence="4" key="2">
    <citation type="journal article" date="2018" name="Plant J.">
        <title>The Sorghum bicolor reference genome: improved assembly, gene annotations, a transcriptome atlas, and signatures of genome organization.</title>
        <authorList>
            <person name="McCormick R.F."/>
            <person name="Truong S.K."/>
            <person name="Sreedasyam A."/>
            <person name="Jenkins J."/>
            <person name="Shu S."/>
            <person name="Sims D."/>
            <person name="Kennedy M."/>
            <person name="Amirebrahimi M."/>
            <person name="Weers B.D."/>
            <person name="McKinley B."/>
            <person name="Mattison A."/>
            <person name="Morishige D.T."/>
            <person name="Grimwood J."/>
            <person name="Schmutz J."/>
            <person name="Mullet J.E."/>
        </authorList>
    </citation>
    <scope>NUCLEOTIDE SEQUENCE [LARGE SCALE GENOMIC DNA]</scope>
    <source>
        <strain evidence="4">cv. BTx623</strain>
    </source>
</reference>
<organism evidence="3 4">
    <name type="scientific">Sorghum bicolor</name>
    <name type="common">Sorghum</name>
    <name type="synonym">Sorghum vulgare</name>
    <dbReference type="NCBI Taxonomy" id="4558"/>
    <lineage>
        <taxon>Eukaryota</taxon>
        <taxon>Viridiplantae</taxon>
        <taxon>Streptophyta</taxon>
        <taxon>Embryophyta</taxon>
        <taxon>Tracheophyta</taxon>
        <taxon>Spermatophyta</taxon>
        <taxon>Magnoliopsida</taxon>
        <taxon>Liliopsida</taxon>
        <taxon>Poales</taxon>
        <taxon>Poaceae</taxon>
        <taxon>PACMAD clade</taxon>
        <taxon>Panicoideae</taxon>
        <taxon>Andropogonodae</taxon>
        <taxon>Andropogoneae</taxon>
        <taxon>Sorghinae</taxon>
        <taxon>Sorghum</taxon>
    </lineage>
</organism>
<evidence type="ECO:0000313" key="3">
    <source>
        <dbReference type="EMBL" id="OQU81832.1"/>
    </source>
</evidence>
<gene>
    <name evidence="3" type="ORF">SORBI_3006G128233</name>
</gene>
<accession>A0A1Z5RDL6</accession>